<evidence type="ECO:0000313" key="2">
    <source>
        <dbReference type="EMBL" id="KAK8994128.1"/>
    </source>
</evidence>
<dbReference type="Proteomes" id="UP001396334">
    <property type="component" value="Unassembled WGS sequence"/>
</dbReference>
<keyword evidence="3" id="KW-1185">Reference proteome</keyword>
<evidence type="ECO:0000313" key="3">
    <source>
        <dbReference type="Proteomes" id="UP001396334"/>
    </source>
</evidence>
<feature type="region of interest" description="Disordered" evidence="1">
    <location>
        <begin position="81"/>
        <end position="103"/>
    </location>
</feature>
<evidence type="ECO:0000256" key="1">
    <source>
        <dbReference type="SAM" id="MobiDB-lite"/>
    </source>
</evidence>
<organism evidence="2 3">
    <name type="scientific">Hibiscus sabdariffa</name>
    <name type="common">roselle</name>
    <dbReference type="NCBI Taxonomy" id="183260"/>
    <lineage>
        <taxon>Eukaryota</taxon>
        <taxon>Viridiplantae</taxon>
        <taxon>Streptophyta</taxon>
        <taxon>Embryophyta</taxon>
        <taxon>Tracheophyta</taxon>
        <taxon>Spermatophyta</taxon>
        <taxon>Magnoliopsida</taxon>
        <taxon>eudicotyledons</taxon>
        <taxon>Gunneridae</taxon>
        <taxon>Pentapetalae</taxon>
        <taxon>rosids</taxon>
        <taxon>malvids</taxon>
        <taxon>Malvales</taxon>
        <taxon>Malvaceae</taxon>
        <taxon>Malvoideae</taxon>
        <taxon>Hibiscus</taxon>
    </lineage>
</organism>
<feature type="region of interest" description="Disordered" evidence="1">
    <location>
        <begin position="17"/>
        <end position="48"/>
    </location>
</feature>
<sequence>MYWRKKIRRQSYNAEVSPWENANTNPQTNPGSLGGVPVDKSVDKGDPRTSLYSRSLLLTRKNKKVQLNRRVALHRSRHRRIRRPEISKGHKNSDEACGPDINLRPSSNRKNLKKGVNEVSPVMGQDSVLVVEVDKSDPKAGLDTVQDKKDMETTPKLGLDYDEHNKDKGVIGSDPIVGLESKSNWLDEDRKLTDRVFEDISNMGFNCSPKIIESKEEFGASKHALPLSAIQSERENVELVLVGVEEEDCSDSSEEDVNFCNAERVFFPEFEQKKDLKRRFGSLMRFQDKFIGSKHSALQNHDELMDIGEGVSLLEMVVRHLDGDLSTPSAQVEPLPRVHILRIRASKGAYIYFRLLFGFCLAPTPYAVHRLDLGHRRSVVYTITTDRFTVTVRSQHHPSLAVQHHRRTWGSI</sequence>
<feature type="compositionally biased region" description="Basic and acidic residues" evidence="1">
    <location>
        <begin position="83"/>
        <end position="94"/>
    </location>
</feature>
<protein>
    <submittedName>
        <fullName evidence="2">Uncharacterized protein</fullName>
    </submittedName>
</protein>
<name>A0ABR2Q0H8_9ROSI</name>
<gene>
    <name evidence="2" type="ORF">V6N11_008334</name>
</gene>
<feature type="compositionally biased region" description="Polar residues" evidence="1">
    <location>
        <begin position="17"/>
        <end position="31"/>
    </location>
</feature>
<proteinExistence type="predicted"/>
<accession>A0ABR2Q0H8</accession>
<reference evidence="2 3" key="1">
    <citation type="journal article" date="2024" name="G3 (Bethesda)">
        <title>Genome assembly of Hibiscus sabdariffa L. provides insights into metabolisms of medicinal natural products.</title>
        <authorList>
            <person name="Kim T."/>
        </authorList>
    </citation>
    <scope>NUCLEOTIDE SEQUENCE [LARGE SCALE GENOMIC DNA]</scope>
    <source>
        <strain evidence="2">TK-2024</strain>
        <tissue evidence="2">Old leaves</tissue>
    </source>
</reference>
<comment type="caution">
    <text evidence="2">The sequence shown here is derived from an EMBL/GenBank/DDBJ whole genome shotgun (WGS) entry which is preliminary data.</text>
</comment>
<dbReference type="EMBL" id="JBBPBN010000048">
    <property type="protein sequence ID" value="KAK8994128.1"/>
    <property type="molecule type" value="Genomic_DNA"/>
</dbReference>